<comment type="subcellular location">
    <subcellularLocation>
        <location evidence="1">Cell membrane</location>
        <topology evidence="1">Multi-pass membrane protein</topology>
    </subcellularLocation>
</comment>
<dbReference type="SUPFAM" id="SSF103473">
    <property type="entry name" value="MFS general substrate transporter"/>
    <property type="match status" value="1"/>
</dbReference>
<organism evidence="7 8">
    <name type="scientific">Lipingzhangella rawalii</name>
    <dbReference type="NCBI Taxonomy" id="2055835"/>
    <lineage>
        <taxon>Bacteria</taxon>
        <taxon>Bacillati</taxon>
        <taxon>Actinomycetota</taxon>
        <taxon>Actinomycetes</taxon>
        <taxon>Streptosporangiales</taxon>
        <taxon>Nocardiopsidaceae</taxon>
        <taxon>Lipingzhangella</taxon>
    </lineage>
</organism>
<dbReference type="Pfam" id="PF07690">
    <property type="entry name" value="MFS_1"/>
    <property type="match status" value="1"/>
</dbReference>
<comment type="caution">
    <text evidence="7">The sequence shown here is derived from an EMBL/GenBank/DDBJ whole genome shotgun (WGS) entry which is preliminary data.</text>
</comment>
<gene>
    <name evidence="7" type="ORF">RIF23_20385</name>
</gene>
<evidence type="ECO:0000256" key="3">
    <source>
        <dbReference type="ARBA" id="ARBA00022692"/>
    </source>
</evidence>
<evidence type="ECO:0000256" key="2">
    <source>
        <dbReference type="ARBA" id="ARBA00022475"/>
    </source>
</evidence>
<dbReference type="PANTHER" id="PTHR23513:SF6">
    <property type="entry name" value="MAJOR FACILITATOR SUPERFAMILY ASSOCIATED DOMAIN-CONTAINING PROTEIN"/>
    <property type="match status" value="1"/>
</dbReference>
<feature type="transmembrane region" description="Helical" evidence="6">
    <location>
        <begin position="219"/>
        <end position="240"/>
    </location>
</feature>
<dbReference type="InterPro" id="IPR011701">
    <property type="entry name" value="MFS"/>
</dbReference>
<keyword evidence="5 6" id="KW-0472">Membrane</keyword>
<feature type="transmembrane region" description="Helical" evidence="6">
    <location>
        <begin position="342"/>
        <end position="364"/>
    </location>
</feature>
<reference evidence="8" key="1">
    <citation type="submission" date="2023-07" db="EMBL/GenBank/DDBJ databases">
        <title>Novel species in the genus Lipingzhangella isolated from Sambhar Salt Lake.</title>
        <authorList>
            <person name="Jiya N."/>
            <person name="Kajale S."/>
            <person name="Sharma A."/>
        </authorList>
    </citation>
    <scope>NUCLEOTIDE SEQUENCE [LARGE SCALE GENOMIC DNA]</scope>
    <source>
        <strain evidence="8">LS1_29</strain>
    </source>
</reference>
<feature type="transmembrane region" description="Helical" evidence="6">
    <location>
        <begin position="167"/>
        <end position="187"/>
    </location>
</feature>
<dbReference type="PANTHER" id="PTHR23513">
    <property type="entry name" value="INTEGRAL MEMBRANE EFFLUX PROTEIN-RELATED"/>
    <property type="match status" value="1"/>
</dbReference>
<dbReference type="CDD" id="cd06173">
    <property type="entry name" value="MFS_MefA_like"/>
    <property type="match status" value="1"/>
</dbReference>
<dbReference type="Proteomes" id="UP001250214">
    <property type="component" value="Unassembled WGS sequence"/>
</dbReference>
<feature type="transmembrane region" description="Helical" evidence="6">
    <location>
        <begin position="307"/>
        <end position="330"/>
    </location>
</feature>
<keyword evidence="2" id="KW-1003">Cell membrane</keyword>
<evidence type="ECO:0000256" key="5">
    <source>
        <dbReference type="ARBA" id="ARBA00023136"/>
    </source>
</evidence>
<dbReference type="Gene3D" id="1.20.1250.20">
    <property type="entry name" value="MFS general substrate transporter like domains"/>
    <property type="match status" value="1"/>
</dbReference>
<accession>A0ABU2HBF2</accession>
<dbReference type="EMBL" id="JAVLVT010000021">
    <property type="protein sequence ID" value="MDS1272648.1"/>
    <property type="molecule type" value="Genomic_DNA"/>
</dbReference>
<keyword evidence="3 6" id="KW-0812">Transmembrane</keyword>
<dbReference type="RefSeq" id="WP_310914244.1">
    <property type="nucleotide sequence ID" value="NZ_JAVLVT010000021.1"/>
</dbReference>
<evidence type="ECO:0000256" key="1">
    <source>
        <dbReference type="ARBA" id="ARBA00004651"/>
    </source>
</evidence>
<feature type="transmembrane region" description="Helical" evidence="6">
    <location>
        <begin position="252"/>
        <end position="270"/>
    </location>
</feature>
<dbReference type="InterPro" id="IPR036259">
    <property type="entry name" value="MFS_trans_sf"/>
</dbReference>
<feature type="transmembrane region" description="Helical" evidence="6">
    <location>
        <begin position="46"/>
        <end position="70"/>
    </location>
</feature>
<evidence type="ECO:0000256" key="6">
    <source>
        <dbReference type="SAM" id="Phobius"/>
    </source>
</evidence>
<feature type="transmembrane region" description="Helical" evidence="6">
    <location>
        <begin position="12"/>
        <end position="34"/>
    </location>
</feature>
<keyword evidence="8" id="KW-1185">Reference proteome</keyword>
<evidence type="ECO:0000313" key="7">
    <source>
        <dbReference type="EMBL" id="MDS1272648.1"/>
    </source>
</evidence>
<evidence type="ECO:0000256" key="4">
    <source>
        <dbReference type="ARBA" id="ARBA00022989"/>
    </source>
</evidence>
<protein>
    <submittedName>
        <fullName evidence="7">MFS transporter</fullName>
    </submittedName>
</protein>
<feature type="transmembrane region" description="Helical" evidence="6">
    <location>
        <begin position="282"/>
        <end position="301"/>
    </location>
</feature>
<proteinExistence type="predicted"/>
<keyword evidence="4 6" id="KW-1133">Transmembrane helix</keyword>
<name>A0ABU2HBF2_9ACTN</name>
<feature type="transmembrane region" description="Helical" evidence="6">
    <location>
        <begin position="376"/>
        <end position="395"/>
    </location>
</feature>
<evidence type="ECO:0000313" key="8">
    <source>
        <dbReference type="Proteomes" id="UP001250214"/>
    </source>
</evidence>
<sequence>MLGVLRNRTYRHLFTAQVVALLGTGLATVALGLLAHDLAGAEAATVLGTALTIKMVAYVGLGPVLTALAARLPRRPLLICTNLIRGGVAVCLPLVSEVWQVYVLILVLQASSATFTPVFQAVIPEVLPRDRDYTRALSLSRLAYDLESLLSPMMAAALLTVLTYPGLFLGTALGFAVAALLIGTVVLPPREVGAQQQGRWAAITVGVRMFARWPALRSLAVLNLSVAVATALVLVTTVTYVREDLGGSEADVAVALGAFGAGSMVVALALPRVLDNREQRPLFLAAPLLHTGTFALLATVVSMVDGWWWPLLGAWLLLGAGCSLVLTPTARLLRDHAGSGELPALLAAQFSLSHAGFLVTYPLAGWAGTHLAPQTALVGCAVLTGGCAVAARVLWRIRQAEPADFAAA</sequence>